<dbReference type="Gene3D" id="3.30.497.10">
    <property type="entry name" value="Antithrombin, subunit I, domain 2"/>
    <property type="match status" value="1"/>
</dbReference>
<dbReference type="PANTHER" id="PTHR11461:SF372">
    <property type="entry name" value="ACCESSORY GLAND PROTEIN ACP76A-RELATED"/>
    <property type="match status" value="1"/>
</dbReference>
<evidence type="ECO:0000313" key="6">
    <source>
        <dbReference type="EMBL" id="KMY91927.1"/>
    </source>
</evidence>
<reference evidence="6" key="2">
    <citation type="submission" date="2014-06" db="EMBL/GenBank/DDBJ databases">
        <authorList>
            <person name="Hu T."/>
            <person name="Eisen M.B."/>
            <person name="Thornton K.R."/>
            <person name="Andolfatto P."/>
        </authorList>
    </citation>
    <scope>NUCLEOTIDE SEQUENCE</scope>
    <source>
        <strain evidence="6">W501</strain>
    </source>
</reference>
<evidence type="ECO:0000256" key="4">
    <source>
        <dbReference type="SAM" id="SignalP"/>
    </source>
</evidence>
<feature type="domain" description="Serpin" evidence="5">
    <location>
        <begin position="41"/>
        <end position="407"/>
    </location>
</feature>
<dbReference type="InterPro" id="IPR042185">
    <property type="entry name" value="Serpin_sf_2"/>
</dbReference>
<accession>A0A0J9R704</accession>
<protein>
    <recommendedName>
        <fullName evidence="5">Serpin domain-containing protein</fullName>
    </recommendedName>
</protein>
<dbReference type="GO" id="GO:0005615">
    <property type="term" value="C:extracellular space"/>
    <property type="evidence" value="ECO:0007669"/>
    <property type="project" value="InterPro"/>
</dbReference>
<keyword evidence="2" id="KW-0722">Serine protease inhibitor</keyword>
<dbReference type="Bgee" id="FBgn0182043">
    <property type="expression patterns" value="Expressed in adult organism and 2 other cell types or tissues"/>
</dbReference>
<keyword evidence="1" id="KW-0646">Protease inhibitor</keyword>
<dbReference type="SMART" id="SM00093">
    <property type="entry name" value="SERPIN"/>
    <property type="match status" value="1"/>
</dbReference>
<evidence type="ECO:0000256" key="3">
    <source>
        <dbReference type="RuleBase" id="RU000411"/>
    </source>
</evidence>
<evidence type="ECO:0000256" key="1">
    <source>
        <dbReference type="ARBA" id="ARBA00022690"/>
    </source>
</evidence>
<keyword evidence="4" id="KW-0732">Signal</keyword>
<dbReference type="EMBL" id="CM002911">
    <property type="protein sequence ID" value="KMY91927.1"/>
    <property type="molecule type" value="Genomic_DNA"/>
</dbReference>
<dbReference type="InterPro" id="IPR000215">
    <property type="entry name" value="Serpin_fam"/>
</dbReference>
<feature type="signal peptide" evidence="4">
    <location>
        <begin position="1"/>
        <end position="17"/>
    </location>
</feature>
<name>A0A0J9R704_DROSI</name>
<dbReference type="AlphaFoldDB" id="A0A0J9R704"/>
<dbReference type="InterPro" id="IPR023795">
    <property type="entry name" value="Serpin_CS"/>
</dbReference>
<dbReference type="Gene3D" id="2.30.39.10">
    <property type="entry name" value="Alpha-1-antitrypsin, domain 1"/>
    <property type="match status" value="1"/>
</dbReference>
<gene>
    <name evidence="6" type="primary">Dsim\GD10270</name>
    <name evidence="6" type="ORF">Dsimw501_GD10270</name>
</gene>
<dbReference type="CDD" id="cd19954">
    <property type="entry name" value="serpin42Dd-like_insects"/>
    <property type="match status" value="1"/>
</dbReference>
<dbReference type="PROSITE" id="PS00284">
    <property type="entry name" value="SERPIN"/>
    <property type="match status" value="1"/>
</dbReference>
<dbReference type="OrthoDB" id="671595at2759"/>
<proteinExistence type="inferred from homology"/>
<evidence type="ECO:0000259" key="5">
    <source>
        <dbReference type="SMART" id="SM00093"/>
    </source>
</evidence>
<dbReference type="GO" id="GO:0004867">
    <property type="term" value="F:serine-type endopeptidase inhibitor activity"/>
    <property type="evidence" value="ECO:0007669"/>
    <property type="project" value="UniProtKB-KW"/>
</dbReference>
<organism evidence="6">
    <name type="scientific">Drosophila simulans</name>
    <name type="common">Fruit fly</name>
    <dbReference type="NCBI Taxonomy" id="7240"/>
    <lineage>
        <taxon>Eukaryota</taxon>
        <taxon>Metazoa</taxon>
        <taxon>Ecdysozoa</taxon>
        <taxon>Arthropoda</taxon>
        <taxon>Hexapoda</taxon>
        <taxon>Insecta</taxon>
        <taxon>Pterygota</taxon>
        <taxon>Neoptera</taxon>
        <taxon>Endopterygota</taxon>
        <taxon>Diptera</taxon>
        <taxon>Brachycera</taxon>
        <taxon>Muscomorpha</taxon>
        <taxon>Ephydroidea</taxon>
        <taxon>Drosophilidae</taxon>
        <taxon>Drosophila</taxon>
        <taxon>Sophophora</taxon>
    </lineage>
</organism>
<dbReference type="InterPro" id="IPR036186">
    <property type="entry name" value="Serpin_sf"/>
</dbReference>
<sequence length="407" mass="44997">MIHWRLLSALLVGLAIALPLPVDGELSARSPASVSSNRFGLRLTTKLGLTQPDANVVVSPLLVQAALSLLYAESSSEYGSQLRQALELTHASHPKLAVQDFEDLLSDLKQSAAIGCRLRLLSDLYAQQRFTFNFREEFETLAARMGVGCHRLAWESASNAAQDINYAFLSRSNFSLGELVSAPQLESLAEHNTPFLHVSGVTFRAPWAWAFDPTETQSINFFAGGNRPRLVDAMFGQHRYRYAEVPALDAQLIELPFATAELRMLIVFPNRPDGLAQLERKLAQSDLHQLRSQLEERKVALTLPKLRVLVHSDLKRVLEELGLAKLFTSEVHLSEVFSSILASSAPPLGAVVQSGLLELQEEGGNADDSFYFGDLFRRALPLVINHPFFYAIGNDKTLLLSGHIVDI</sequence>
<dbReference type="PANTHER" id="PTHR11461">
    <property type="entry name" value="SERINE PROTEASE INHIBITOR, SERPIN"/>
    <property type="match status" value="1"/>
</dbReference>
<comment type="similarity">
    <text evidence="3">Belongs to the serpin family.</text>
</comment>
<reference evidence="6" key="1">
    <citation type="journal article" date="2013" name="Genome Res.">
        <title>A second-generation assembly of the Drosophila simulans genome provides new insights into patterns of lineage-specific divergence.</title>
        <authorList>
            <person name="Hu T.T."/>
            <person name="Eisen M.B."/>
            <person name="Thornton K.R."/>
            <person name="Andolfatto P."/>
        </authorList>
    </citation>
    <scope>NUCLEOTIDE SEQUENCE [LARGE SCALE GENOMIC DNA]</scope>
    <source>
        <strain evidence="6">W501</strain>
    </source>
</reference>
<dbReference type="InterPro" id="IPR023796">
    <property type="entry name" value="Serpin_dom"/>
</dbReference>
<evidence type="ECO:0000256" key="2">
    <source>
        <dbReference type="ARBA" id="ARBA00022900"/>
    </source>
</evidence>
<dbReference type="SUPFAM" id="SSF56574">
    <property type="entry name" value="Serpins"/>
    <property type="match status" value="1"/>
</dbReference>
<dbReference type="KEGG" id="dsi:Dsimw501_GD10270"/>
<dbReference type="InterPro" id="IPR042178">
    <property type="entry name" value="Serpin_sf_1"/>
</dbReference>
<dbReference type="Pfam" id="PF00079">
    <property type="entry name" value="Serpin"/>
    <property type="match status" value="1"/>
</dbReference>
<dbReference type="Proteomes" id="UP000035880">
    <property type="component" value="Chromosome 2R"/>
</dbReference>
<reference evidence="6" key="3">
    <citation type="submission" date="2015-04" db="EMBL/GenBank/DDBJ databases">
        <authorList>
            <consortium name="FlyBase"/>
        </authorList>
    </citation>
    <scope>NUCLEOTIDE SEQUENCE</scope>
    <source>
        <strain evidence="6">W501</strain>
    </source>
</reference>
<feature type="chain" id="PRO_5005321524" description="Serpin domain-containing protein" evidence="4">
    <location>
        <begin position="18"/>
        <end position="407"/>
    </location>
</feature>